<evidence type="ECO:0000313" key="1">
    <source>
        <dbReference type="EMBL" id="PWS30516.1"/>
    </source>
</evidence>
<dbReference type="EMBL" id="QGNY01000006">
    <property type="protein sequence ID" value="PWS30516.1"/>
    <property type="molecule type" value="Genomic_DNA"/>
</dbReference>
<name>A0A317EZ82_9SPHI</name>
<protein>
    <submittedName>
        <fullName evidence="1">Uncharacterized protein</fullName>
    </submittedName>
</protein>
<sequence length="79" mass="9015">MLSALCNSPLLEGCLKGGVFFLISYRNKSFLNLIAVEILFEEMANKIAMSFLLAMTEMERMTEVEKIVTYSRGEITEKR</sequence>
<gene>
    <name evidence="1" type="ORF">DF947_16385</name>
</gene>
<comment type="caution">
    <text evidence="1">The sequence shown here is derived from an EMBL/GenBank/DDBJ whole genome shotgun (WGS) entry which is preliminary data.</text>
</comment>
<organism evidence="1 2">
    <name type="scientific">Pedobacter paludis</name>
    <dbReference type="NCBI Taxonomy" id="2203212"/>
    <lineage>
        <taxon>Bacteria</taxon>
        <taxon>Pseudomonadati</taxon>
        <taxon>Bacteroidota</taxon>
        <taxon>Sphingobacteriia</taxon>
        <taxon>Sphingobacteriales</taxon>
        <taxon>Sphingobacteriaceae</taxon>
        <taxon>Pedobacter</taxon>
    </lineage>
</organism>
<proteinExistence type="predicted"/>
<evidence type="ECO:0000313" key="2">
    <source>
        <dbReference type="Proteomes" id="UP000245391"/>
    </source>
</evidence>
<dbReference type="AlphaFoldDB" id="A0A317EZ82"/>
<accession>A0A317EZ82</accession>
<reference evidence="2" key="1">
    <citation type="submission" date="2018-05" db="EMBL/GenBank/DDBJ databases">
        <title>Pedobacter paludis sp. nov., isolated from wetland soil.</title>
        <authorList>
            <person name="Zhang Y."/>
        </authorList>
    </citation>
    <scope>NUCLEOTIDE SEQUENCE [LARGE SCALE GENOMIC DNA]</scope>
    <source>
        <strain evidence="2">R-8</strain>
    </source>
</reference>
<dbReference type="Proteomes" id="UP000245391">
    <property type="component" value="Unassembled WGS sequence"/>
</dbReference>
<keyword evidence="2" id="KW-1185">Reference proteome</keyword>